<evidence type="ECO:0000313" key="1">
    <source>
        <dbReference type="EMBL" id="AXI78692.1"/>
    </source>
</evidence>
<sequence length="142" mass="15962">MPADQMALMWGESATAFTTLLGEGFRRAAMTSWLEGDTDFRVRLIQYGPADTRSAVAAVQDAADCGHFTDDPCTSRAIPGTVDGVAYVTRRSETYHESKKHFYRGLAVARRGNVEMRIDVHSPRKVDLDRVLDLAKRQWERL</sequence>
<proteinExistence type="predicted"/>
<protein>
    <submittedName>
        <fullName evidence="1">Uncharacterized protein</fullName>
    </submittedName>
</protein>
<organism evidence="1 2">
    <name type="scientific">Peterkaempfera bronchialis</name>
    <dbReference type="NCBI Taxonomy" id="2126346"/>
    <lineage>
        <taxon>Bacteria</taxon>
        <taxon>Bacillati</taxon>
        <taxon>Actinomycetota</taxon>
        <taxon>Actinomycetes</taxon>
        <taxon>Kitasatosporales</taxon>
        <taxon>Streptomycetaceae</taxon>
        <taxon>Peterkaempfera</taxon>
    </lineage>
</organism>
<dbReference type="Proteomes" id="UP000249340">
    <property type="component" value="Chromosome"/>
</dbReference>
<gene>
    <name evidence="1" type="ORF">C7M71_015925</name>
</gene>
<dbReference type="KEGG" id="stri:C7M71_015925"/>
<keyword evidence="2" id="KW-1185">Reference proteome</keyword>
<reference evidence="2" key="1">
    <citation type="submission" date="2018-07" db="EMBL/GenBank/DDBJ databases">
        <title>Streptacidiphilus bronchialis DSM 106435 chromosome.</title>
        <authorList>
            <person name="Batra D."/>
            <person name="Gulvik C.A."/>
        </authorList>
    </citation>
    <scope>NUCLEOTIDE SEQUENCE [LARGE SCALE GENOMIC DNA]</scope>
    <source>
        <strain evidence="2">DSM 106435</strain>
    </source>
</reference>
<accession>A0A345SY87</accession>
<dbReference type="OrthoDB" id="3852193at2"/>
<dbReference type="RefSeq" id="WP_114914388.1">
    <property type="nucleotide sequence ID" value="NZ_CP031264.1"/>
</dbReference>
<name>A0A345SY87_9ACTN</name>
<dbReference type="AlphaFoldDB" id="A0A345SY87"/>
<evidence type="ECO:0000313" key="2">
    <source>
        <dbReference type="Proteomes" id="UP000249340"/>
    </source>
</evidence>
<dbReference type="EMBL" id="CP031264">
    <property type="protein sequence ID" value="AXI78692.1"/>
    <property type="molecule type" value="Genomic_DNA"/>
</dbReference>